<keyword evidence="3" id="KW-1185">Reference proteome</keyword>
<protein>
    <recommendedName>
        <fullName evidence="4">Odorant receptor</fullName>
    </recommendedName>
</protein>
<reference evidence="2 3" key="1">
    <citation type="journal article" date="2021" name="Elife">
        <title>Chloroplast acquisition without the gene transfer in kleptoplastic sea slugs, Plakobranchus ocellatus.</title>
        <authorList>
            <person name="Maeda T."/>
            <person name="Takahashi S."/>
            <person name="Yoshida T."/>
            <person name="Shimamura S."/>
            <person name="Takaki Y."/>
            <person name="Nagai Y."/>
            <person name="Toyoda A."/>
            <person name="Suzuki Y."/>
            <person name="Arimoto A."/>
            <person name="Ishii H."/>
            <person name="Satoh N."/>
            <person name="Nishiyama T."/>
            <person name="Hasebe M."/>
            <person name="Maruyama T."/>
            <person name="Minagawa J."/>
            <person name="Obokata J."/>
            <person name="Shigenobu S."/>
        </authorList>
    </citation>
    <scope>NUCLEOTIDE SEQUENCE [LARGE SCALE GENOMIC DNA]</scope>
</reference>
<evidence type="ECO:0000313" key="3">
    <source>
        <dbReference type="Proteomes" id="UP000735302"/>
    </source>
</evidence>
<dbReference type="AlphaFoldDB" id="A0AAV4DBY4"/>
<dbReference type="Proteomes" id="UP000735302">
    <property type="component" value="Unassembled WGS sequence"/>
</dbReference>
<keyword evidence="1" id="KW-0472">Membrane</keyword>
<sequence>MVSVVSPDYVLTSSSVMWSLDEMPSSLRKHLISIAFILLSRTGVRVHVSQADSNIEMVNMRISMMFKPSAMFLSFQTVFNFVSAAVVCTILDNNSDFESSSATILLQGS</sequence>
<proteinExistence type="predicted"/>
<evidence type="ECO:0000313" key="2">
    <source>
        <dbReference type="EMBL" id="GFO41558.1"/>
    </source>
</evidence>
<feature type="transmembrane region" description="Helical" evidence="1">
    <location>
        <begin position="69"/>
        <end position="91"/>
    </location>
</feature>
<organism evidence="2 3">
    <name type="scientific">Plakobranchus ocellatus</name>
    <dbReference type="NCBI Taxonomy" id="259542"/>
    <lineage>
        <taxon>Eukaryota</taxon>
        <taxon>Metazoa</taxon>
        <taxon>Spiralia</taxon>
        <taxon>Lophotrochozoa</taxon>
        <taxon>Mollusca</taxon>
        <taxon>Gastropoda</taxon>
        <taxon>Heterobranchia</taxon>
        <taxon>Euthyneura</taxon>
        <taxon>Panpulmonata</taxon>
        <taxon>Sacoglossa</taxon>
        <taxon>Placobranchoidea</taxon>
        <taxon>Plakobranchidae</taxon>
        <taxon>Plakobranchus</taxon>
    </lineage>
</organism>
<keyword evidence="1" id="KW-1133">Transmembrane helix</keyword>
<comment type="caution">
    <text evidence="2">The sequence shown here is derived from an EMBL/GenBank/DDBJ whole genome shotgun (WGS) entry which is preliminary data.</text>
</comment>
<name>A0AAV4DBY4_9GAST</name>
<dbReference type="EMBL" id="BLXT01007705">
    <property type="protein sequence ID" value="GFO41558.1"/>
    <property type="molecule type" value="Genomic_DNA"/>
</dbReference>
<evidence type="ECO:0008006" key="4">
    <source>
        <dbReference type="Google" id="ProtNLM"/>
    </source>
</evidence>
<evidence type="ECO:0000256" key="1">
    <source>
        <dbReference type="SAM" id="Phobius"/>
    </source>
</evidence>
<keyword evidence="1" id="KW-0812">Transmembrane</keyword>
<accession>A0AAV4DBY4</accession>
<gene>
    <name evidence="2" type="ORF">PoB_006806300</name>
</gene>